<protein>
    <submittedName>
        <fullName evidence="1">DUF1801 domain-containing protein</fullName>
    </submittedName>
</protein>
<evidence type="ECO:0000313" key="1">
    <source>
        <dbReference type="EMBL" id="GAA6194681.1"/>
    </source>
</evidence>
<gene>
    <name evidence="1" type="ORF">NBRC116598_01250</name>
</gene>
<comment type="caution">
    <text evidence="1">The sequence shown here is derived from an EMBL/GenBank/DDBJ whole genome shotgun (WGS) entry which is preliminary data.</text>
</comment>
<evidence type="ECO:0000313" key="2">
    <source>
        <dbReference type="Proteomes" id="UP001441944"/>
    </source>
</evidence>
<dbReference type="EMBL" id="BAABWU010000001">
    <property type="protein sequence ID" value="GAA6194681.1"/>
    <property type="molecule type" value="Genomic_DNA"/>
</dbReference>
<reference evidence="1 2" key="1">
    <citation type="submission" date="2024-04" db="EMBL/GenBank/DDBJ databases">
        <title>Draft genome sequence of Pseudophaeobacter arcticus NBRC 116598.</title>
        <authorList>
            <person name="Miyakawa T."/>
            <person name="Kusuya Y."/>
            <person name="Miura T."/>
        </authorList>
    </citation>
    <scope>NUCLEOTIDE SEQUENCE [LARGE SCALE GENOMIC DNA]</scope>
    <source>
        <strain evidence="1 2">SU-CL00105</strain>
    </source>
</reference>
<proteinExistence type="predicted"/>
<accession>A0ABQ0AFN7</accession>
<dbReference type="SUPFAM" id="SSF159888">
    <property type="entry name" value="YdhG-like"/>
    <property type="match status" value="1"/>
</dbReference>
<dbReference type="Proteomes" id="UP001441944">
    <property type="component" value="Unassembled WGS sequence"/>
</dbReference>
<organism evidence="1 2">
    <name type="scientific">Pseudophaeobacter arcticus</name>
    <dbReference type="NCBI Taxonomy" id="385492"/>
    <lineage>
        <taxon>Bacteria</taxon>
        <taxon>Pseudomonadati</taxon>
        <taxon>Pseudomonadota</taxon>
        <taxon>Alphaproteobacteria</taxon>
        <taxon>Rhodobacterales</taxon>
        <taxon>Paracoccaceae</taxon>
        <taxon>Pseudophaeobacter</taxon>
    </lineage>
</organism>
<name>A0ABQ0AFN7_9RHOB</name>
<keyword evidence="2" id="KW-1185">Reference proteome</keyword>
<sequence length="140" mass="16069">MMKYPFSSPEVEAAYRLPDETAREGLLLLRDMIFDIARARPEIGQIEETLRWGQPAYLTPQTKAGTTLRLGVPKSAGFALFVHCQSRLIPEYLTAYPMWDRVDGTRAVLFDQVSEIDPLRHGWLIEQALTYRLRKKTTAK</sequence>